<gene>
    <name evidence="11 13" type="primary">mtgA</name>
    <name evidence="13" type="ORF">GSH16_04395</name>
</gene>
<dbReference type="UniPathway" id="UPA00219"/>
<evidence type="ECO:0000256" key="7">
    <source>
        <dbReference type="ARBA" id="ARBA00022984"/>
    </source>
</evidence>
<dbReference type="GO" id="GO:0016763">
    <property type="term" value="F:pentosyltransferase activity"/>
    <property type="evidence" value="ECO:0007669"/>
    <property type="project" value="InterPro"/>
</dbReference>
<comment type="catalytic activity">
    <reaction evidence="11">
        <text>[GlcNAc-(1-&gt;4)-Mur2Ac(oyl-L-Ala-gamma-D-Glu-L-Lys-D-Ala-D-Ala)](n)-di-trans,octa-cis-undecaprenyl diphosphate + beta-D-GlcNAc-(1-&gt;4)-Mur2Ac(oyl-L-Ala-gamma-D-Glu-L-Lys-D-Ala-D-Ala)-di-trans,octa-cis-undecaprenyl diphosphate = [GlcNAc-(1-&gt;4)-Mur2Ac(oyl-L-Ala-gamma-D-Glu-L-Lys-D-Ala-D-Ala)](n+1)-di-trans,octa-cis-undecaprenyl diphosphate + di-trans,octa-cis-undecaprenyl diphosphate + H(+)</text>
        <dbReference type="Rhea" id="RHEA:23708"/>
        <dbReference type="Rhea" id="RHEA-COMP:9602"/>
        <dbReference type="Rhea" id="RHEA-COMP:9603"/>
        <dbReference type="ChEBI" id="CHEBI:15378"/>
        <dbReference type="ChEBI" id="CHEBI:58405"/>
        <dbReference type="ChEBI" id="CHEBI:60033"/>
        <dbReference type="ChEBI" id="CHEBI:78435"/>
        <dbReference type="EC" id="2.4.99.28"/>
    </reaction>
</comment>
<dbReference type="RefSeq" id="WP_160852285.1">
    <property type="nucleotide sequence ID" value="NZ_WUWG01000001.1"/>
</dbReference>
<dbReference type="GO" id="GO:0008955">
    <property type="term" value="F:peptidoglycan glycosyltransferase activity"/>
    <property type="evidence" value="ECO:0007669"/>
    <property type="project" value="UniProtKB-UniRule"/>
</dbReference>
<keyword evidence="6 11" id="KW-0133">Cell shape</keyword>
<dbReference type="EMBL" id="WUWG01000001">
    <property type="protein sequence ID" value="MXU64674.1"/>
    <property type="molecule type" value="Genomic_DNA"/>
</dbReference>
<accession>A0A6B0TTX1</accession>
<proteinExistence type="inferred from homology"/>
<dbReference type="GO" id="GO:0009252">
    <property type="term" value="P:peptidoglycan biosynthetic process"/>
    <property type="evidence" value="ECO:0007669"/>
    <property type="project" value="UniProtKB-UniRule"/>
</dbReference>
<evidence type="ECO:0000256" key="11">
    <source>
        <dbReference type="HAMAP-Rule" id="MF_00766"/>
    </source>
</evidence>
<keyword evidence="4 11" id="KW-0808">Transferase</keyword>
<evidence type="ECO:0000256" key="2">
    <source>
        <dbReference type="ARBA" id="ARBA00022519"/>
    </source>
</evidence>
<dbReference type="GO" id="GO:0009274">
    <property type="term" value="C:peptidoglycan-based cell wall"/>
    <property type="evidence" value="ECO:0007669"/>
    <property type="project" value="InterPro"/>
</dbReference>
<dbReference type="InterPro" id="IPR011812">
    <property type="entry name" value="Pep_trsgly"/>
</dbReference>
<feature type="domain" description="Glycosyl transferase family 51" evidence="12">
    <location>
        <begin position="77"/>
        <end position="236"/>
    </location>
</feature>
<dbReference type="SUPFAM" id="SSF53955">
    <property type="entry name" value="Lysozyme-like"/>
    <property type="match status" value="1"/>
</dbReference>
<dbReference type="HAMAP" id="MF_00766">
    <property type="entry name" value="PGT_MtgA"/>
    <property type="match status" value="1"/>
</dbReference>
<keyword evidence="9 11" id="KW-0472">Membrane</keyword>
<protein>
    <recommendedName>
        <fullName evidence="11">Biosynthetic peptidoglycan transglycosylase</fullName>
        <ecNumber evidence="11">2.4.99.28</ecNumber>
    </recommendedName>
    <alternativeName>
        <fullName evidence="11">Glycan polymerase</fullName>
    </alternativeName>
    <alternativeName>
        <fullName evidence="11">Peptidoglycan glycosyltransferase MtgA</fullName>
        <shortName evidence="11">PGT</shortName>
    </alternativeName>
</protein>
<dbReference type="PANTHER" id="PTHR30400:SF0">
    <property type="entry name" value="BIOSYNTHETIC PEPTIDOGLYCAN TRANSGLYCOSYLASE"/>
    <property type="match status" value="1"/>
</dbReference>
<organism evidence="13 14">
    <name type="scientific">Oceanomicrobium pacificus</name>
    <dbReference type="NCBI Taxonomy" id="2692916"/>
    <lineage>
        <taxon>Bacteria</taxon>
        <taxon>Pseudomonadati</taxon>
        <taxon>Pseudomonadota</taxon>
        <taxon>Alphaproteobacteria</taxon>
        <taxon>Rhodobacterales</taxon>
        <taxon>Paracoccaceae</taxon>
        <taxon>Oceanomicrobium</taxon>
    </lineage>
</organism>
<keyword evidence="7 11" id="KW-0573">Peptidoglycan synthesis</keyword>
<evidence type="ECO:0000313" key="14">
    <source>
        <dbReference type="Proteomes" id="UP000436016"/>
    </source>
</evidence>
<keyword evidence="5 11" id="KW-0812">Transmembrane</keyword>
<evidence type="ECO:0000256" key="3">
    <source>
        <dbReference type="ARBA" id="ARBA00022676"/>
    </source>
</evidence>
<evidence type="ECO:0000256" key="1">
    <source>
        <dbReference type="ARBA" id="ARBA00022475"/>
    </source>
</evidence>
<comment type="pathway">
    <text evidence="11">Cell wall biogenesis; peptidoglycan biosynthesis.</text>
</comment>
<dbReference type="GO" id="GO:0005886">
    <property type="term" value="C:plasma membrane"/>
    <property type="evidence" value="ECO:0007669"/>
    <property type="project" value="UniProtKB-SubCell"/>
</dbReference>
<evidence type="ECO:0000256" key="6">
    <source>
        <dbReference type="ARBA" id="ARBA00022960"/>
    </source>
</evidence>
<dbReference type="PANTHER" id="PTHR30400">
    <property type="entry name" value="MONOFUNCTIONAL BIOSYNTHETIC PEPTIDOGLYCAN TRANSGLYCOSYLASE"/>
    <property type="match status" value="1"/>
</dbReference>
<dbReference type="InterPro" id="IPR023346">
    <property type="entry name" value="Lysozyme-like_dom_sf"/>
</dbReference>
<comment type="similarity">
    <text evidence="11">Belongs to the glycosyltransferase 51 family.</text>
</comment>
<comment type="function">
    <text evidence="11">Peptidoglycan polymerase that catalyzes glycan chain elongation from lipid-linked precursors.</text>
</comment>
<comment type="caution">
    <text evidence="13">The sequence shown here is derived from an EMBL/GenBank/DDBJ whole genome shotgun (WGS) entry which is preliminary data.</text>
</comment>
<keyword evidence="10 11" id="KW-0961">Cell wall biogenesis/degradation</keyword>
<dbReference type="InterPro" id="IPR036950">
    <property type="entry name" value="PBP_transglycosylase"/>
</dbReference>
<keyword evidence="8 11" id="KW-1133">Transmembrane helix</keyword>
<name>A0A6B0TTX1_9RHOB</name>
<dbReference type="EC" id="2.4.99.28" evidence="11"/>
<dbReference type="Proteomes" id="UP000436016">
    <property type="component" value="Unassembled WGS sequence"/>
</dbReference>
<sequence>MGRAKKAPSRTHRKVVQRRRKRIRQLRARRGWRGLLRCLRIWLFRVALAVFLIVLALRWINPPVTYLMVRDYLEHDRLEKSWRSLDEMTPWLPLAAAAGEDANFCTHHGFDVAAIRAALADERRLRGGSTISQQTAKNVFLWPDRSWLRKGLEAGFTGLIELFWPKARIMEVYLNVAEFDAGVFGVEAAAQHYFGVSADQLSLRQASLLVAILPAPKARSASRPTDFISRRARQIAAGAETLRVDPRGDCLRIPDTSG</sequence>
<dbReference type="InterPro" id="IPR001264">
    <property type="entry name" value="Glyco_trans_51"/>
</dbReference>
<reference evidence="13 14" key="1">
    <citation type="submission" date="2019-12" db="EMBL/GenBank/DDBJ databases">
        <title>Strain KN286 was isolated from seawater, which was collected from Caroline Seamount in the tropical western Pacific.</title>
        <authorList>
            <person name="Wang Q."/>
        </authorList>
    </citation>
    <scope>NUCLEOTIDE SEQUENCE [LARGE SCALE GENOMIC DNA]</scope>
    <source>
        <strain evidence="13 14">KN286</strain>
    </source>
</reference>
<keyword evidence="2 11" id="KW-0997">Cell inner membrane</keyword>
<evidence type="ECO:0000256" key="4">
    <source>
        <dbReference type="ARBA" id="ARBA00022679"/>
    </source>
</evidence>
<keyword evidence="14" id="KW-1185">Reference proteome</keyword>
<evidence type="ECO:0000256" key="10">
    <source>
        <dbReference type="ARBA" id="ARBA00023316"/>
    </source>
</evidence>
<dbReference type="GO" id="GO:0071555">
    <property type="term" value="P:cell wall organization"/>
    <property type="evidence" value="ECO:0007669"/>
    <property type="project" value="UniProtKB-KW"/>
</dbReference>
<dbReference type="GO" id="GO:0008360">
    <property type="term" value="P:regulation of cell shape"/>
    <property type="evidence" value="ECO:0007669"/>
    <property type="project" value="UniProtKB-KW"/>
</dbReference>
<evidence type="ECO:0000259" key="12">
    <source>
        <dbReference type="Pfam" id="PF00912"/>
    </source>
</evidence>
<dbReference type="AlphaFoldDB" id="A0A6B0TTX1"/>
<comment type="subcellular location">
    <subcellularLocation>
        <location evidence="11">Cell inner membrane</location>
        <topology evidence="11">Single-pass membrane protein</topology>
    </subcellularLocation>
</comment>
<evidence type="ECO:0000256" key="5">
    <source>
        <dbReference type="ARBA" id="ARBA00022692"/>
    </source>
</evidence>
<evidence type="ECO:0000313" key="13">
    <source>
        <dbReference type="EMBL" id="MXU64674.1"/>
    </source>
</evidence>
<evidence type="ECO:0000256" key="9">
    <source>
        <dbReference type="ARBA" id="ARBA00023136"/>
    </source>
</evidence>
<keyword evidence="3 11" id="KW-0328">Glycosyltransferase</keyword>
<dbReference type="Gene3D" id="1.10.3810.10">
    <property type="entry name" value="Biosynthetic peptidoglycan transglycosylase-like"/>
    <property type="match status" value="1"/>
</dbReference>
<dbReference type="NCBIfam" id="TIGR02070">
    <property type="entry name" value="mono_pep_trsgly"/>
    <property type="match status" value="1"/>
</dbReference>
<keyword evidence="1 11" id="KW-1003">Cell membrane</keyword>
<evidence type="ECO:0000256" key="8">
    <source>
        <dbReference type="ARBA" id="ARBA00022989"/>
    </source>
</evidence>
<dbReference type="Pfam" id="PF00912">
    <property type="entry name" value="Transgly"/>
    <property type="match status" value="1"/>
</dbReference>